<dbReference type="Gene3D" id="1.20.1250.20">
    <property type="entry name" value="MFS general substrate transporter like domains"/>
    <property type="match status" value="1"/>
</dbReference>
<dbReference type="SUPFAM" id="SSF103473">
    <property type="entry name" value="MFS general substrate transporter"/>
    <property type="match status" value="1"/>
</dbReference>
<accession>A0AAV4AEH6</accession>
<feature type="transmembrane region" description="Helical" evidence="5">
    <location>
        <begin position="33"/>
        <end position="51"/>
    </location>
</feature>
<evidence type="ECO:0000256" key="5">
    <source>
        <dbReference type="SAM" id="Phobius"/>
    </source>
</evidence>
<gene>
    <name evidence="6" type="ORF">PoB_003146800</name>
</gene>
<dbReference type="PANTHER" id="PTHR11662">
    <property type="entry name" value="SOLUTE CARRIER FAMILY 17"/>
    <property type="match status" value="1"/>
</dbReference>
<dbReference type="GO" id="GO:0006820">
    <property type="term" value="P:monoatomic anion transport"/>
    <property type="evidence" value="ECO:0007669"/>
    <property type="project" value="TreeGrafter"/>
</dbReference>
<keyword evidence="7" id="KW-1185">Reference proteome</keyword>
<keyword evidence="2 5" id="KW-0812">Transmembrane</keyword>
<dbReference type="PANTHER" id="PTHR11662:SF399">
    <property type="entry name" value="FI19708P1-RELATED"/>
    <property type="match status" value="1"/>
</dbReference>
<organism evidence="6 7">
    <name type="scientific">Plakobranchus ocellatus</name>
    <dbReference type="NCBI Taxonomy" id="259542"/>
    <lineage>
        <taxon>Eukaryota</taxon>
        <taxon>Metazoa</taxon>
        <taxon>Spiralia</taxon>
        <taxon>Lophotrochozoa</taxon>
        <taxon>Mollusca</taxon>
        <taxon>Gastropoda</taxon>
        <taxon>Heterobranchia</taxon>
        <taxon>Euthyneura</taxon>
        <taxon>Panpulmonata</taxon>
        <taxon>Sacoglossa</taxon>
        <taxon>Placobranchoidea</taxon>
        <taxon>Plakobranchidae</taxon>
        <taxon>Plakobranchus</taxon>
    </lineage>
</organism>
<dbReference type="GO" id="GO:0022857">
    <property type="term" value="F:transmembrane transporter activity"/>
    <property type="evidence" value="ECO:0007669"/>
    <property type="project" value="TreeGrafter"/>
</dbReference>
<feature type="transmembrane region" description="Helical" evidence="5">
    <location>
        <begin position="57"/>
        <end position="76"/>
    </location>
</feature>
<name>A0AAV4AEH6_9GAST</name>
<proteinExistence type="predicted"/>
<keyword evidence="4 5" id="KW-0472">Membrane</keyword>
<comment type="subcellular location">
    <subcellularLocation>
        <location evidence="1">Membrane</location>
        <topology evidence="1">Multi-pass membrane protein</topology>
    </subcellularLocation>
</comment>
<feature type="transmembrane region" description="Helical" evidence="5">
    <location>
        <begin position="88"/>
        <end position="113"/>
    </location>
</feature>
<evidence type="ECO:0000313" key="6">
    <source>
        <dbReference type="EMBL" id="GFO04963.1"/>
    </source>
</evidence>
<dbReference type="AlphaFoldDB" id="A0AAV4AEH6"/>
<reference evidence="6 7" key="1">
    <citation type="journal article" date="2021" name="Elife">
        <title>Chloroplast acquisition without the gene transfer in kleptoplastic sea slugs, Plakobranchus ocellatus.</title>
        <authorList>
            <person name="Maeda T."/>
            <person name="Takahashi S."/>
            <person name="Yoshida T."/>
            <person name="Shimamura S."/>
            <person name="Takaki Y."/>
            <person name="Nagai Y."/>
            <person name="Toyoda A."/>
            <person name="Suzuki Y."/>
            <person name="Arimoto A."/>
            <person name="Ishii H."/>
            <person name="Satoh N."/>
            <person name="Nishiyama T."/>
            <person name="Hasebe M."/>
            <person name="Maruyama T."/>
            <person name="Minagawa J."/>
            <person name="Obokata J."/>
            <person name="Shigenobu S."/>
        </authorList>
    </citation>
    <scope>NUCLEOTIDE SEQUENCE [LARGE SCALE GENOMIC DNA]</scope>
</reference>
<evidence type="ECO:0000256" key="3">
    <source>
        <dbReference type="ARBA" id="ARBA00022989"/>
    </source>
</evidence>
<dbReference type="InterPro" id="IPR050382">
    <property type="entry name" value="MFS_Na/Anion_cotransporter"/>
</dbReference>
<dbReference type="Proteomes" id="UP000735302">
    <property type="component" value="Unassembled WGS sequence"/>
</dbReference>
<sequence length="284" mass="30889">MGRIVSGIMAAMVSDWMLRIGVSTSATRKTFQALGNWSCGLCTLLLAFIPMTPALSMGFLVLAMTMQNLTSVAYKISLLDIAPRYAGLLNGVMSTVSTLAALPAPVITSLLVADVSRVSPSSSIKNGQDNTGKLHFNQLLCFFYHKLHQSSRQGWQAVFCMVAGLTTFGGLIFILFAQGEIQDWAVTPSKTTPTDLEVEAANRKRRSSVDRQDDTDDQYVAAPGLRVGSADRSVREVRSLPPCVTSPGYPRPKEKLKRSATVEVGAFVKRVRSQAFSNLPFSEF</sequence>
<keyword evidence="3 5" id="KW-1133">Transmembrane helix</keyword>
<dbReference type="InterPro" id="IPR036259">
    <property type="entry name" value="MFS_trans_sf"/>
</dbReference>
<evidence type="ECO:0000256" key="2">
    <source>
        <dbReference type="ARBA" id="ARBA00022692"/>
    </source>
</evidence>
<dbReference type="EMBL" id="BLXT01003745">
    <property type="protein sequence ID" value="GFO04963.1"/>
    <property type="molecule type" value="Genomic_DNA"/>
</dbReference>
<feature type="transmembrane region" description="Helical" evidence="5">
    <location>
        <begin position="154"/>
        <end position="176"/>
    </location>
</feature>
<dbReference type="GO" id="GO:0016020">
    <property type="term" value="C:membrane"/>
    <property type="evidence" value="ECO:0007669"/>
    <property type="project" value="UniProtKB-SubCell"/>
</dbReference>
<evidence type="ECO:0000256" key="4">
    <source>
        <dbReference type="ARBA" id="ARBA00023136"/>
    </source>
</evidence>
<comment type="caution">
    <text evidence="6">The sequence shown here is derived from an EMBL/GenBank/DDBJ whole genome shotgun (WGS) entry which is preliminary data.</text>
</comment>
<evidence type="ECO:0000313" key="7">
    <source>
        <dbReference type="Proteomes" id="UP000735302"/>
    </source>
</evidence>
<evidence type="ECO:0000256" key="1">
    <source>
        <dbReference type="ARBA" id="ARBA00004141"/>
    </source>
</evidence>
<protein>
    <submittedName>
        <fullName evidence="6">Vesicular glutamate transporter 2</fullName>
    </submittedName>
</protein>